<dbReference type="Pfam" id="PF01607">
    <property type="entry name" value="CBM_14"/>
    <property type="match status" value="1"/>
</dbReference>
<dbReference type="GO" id="GO:0008061">
    <property type="term" value="F:chitin binding"/>
    <property type="evidence" value="ECO:0007669"/>
    <property type="project" value="InterPro"/>
</dbReference>
<protein>
    <recommendedName>
        <fullName evidence="2">Chitin-binding type-2 domain-containing protein</fullName>
    </recommendedName>
</protein>
<dbReference type="AlphaFoldDB" id="A0A8W8KZ50"/>
<name>A0A8W8KZ50_MAGGI</name>
<dbReference type="GO" id="GO:0005576">
    <property type="term" value="C:extracellular region"/>
    <property type="evidence" value="ECO:0007669"/>
    <property type="project" value="InterPro"/>
</dbReference>
<reference evidence="3" key="1">
    <citation type="submission" date="2022-08" db="UniProtKB">
        <authorList>
            <consortium name="EnsemblMetazoa"/>
        </authorList>
    </citation>
    <scope>IDENTIFICATION</scope>
    <source>
        <strain evidence="3">05x7-T-G4-1.051#20</strain>
    </source>
</reference>
<keyword evidence="4" id="KW-1185">Reference proteome</keyword>
<dbReference type="Proteomes" id="UP000005408">
    <property type="component" value="Unassembled WGS sequence"/>
</dbReference>
<keyword evidence="1" id="KW-0732">Signal</keyword>
<evidence type="ECO:0000313" key="4">
    <source>
        <dbReference type="Proteomes" id="UP000005408"/>
    </source>
</evidence>
<accession>A0A8W8KZ50</accession>
<evidence type="ECO:0000256" key="1">
    <source>
        <dbReference type="SAM" id="SignalP"/>
    </source>
</evidence>
<organism evidence="3 4">
    <name type="scientific">Magallana gigas</name>
    <name type="common">Pacific oyster</name>
    <name type="synonym">Crassostrea gigas</name>
    <dbReference type="NCBI Taxonomy" id="29159"/>
    <lineage>
        <taxon>Eukaryota</taxon>
        <taxon>Metazoa</taxon>
        <taxon>Spiralia</taxon>
        <taxon>Lophotrochozoa</taxon>
        <taxon>Mollusca</taxon>
        <taxon>Bivalvia</taxon>
        <taxon>Autobranchia</taxon>
        <taxon>Pteriomorphia</taxon>
        <taxon>Ostreida</taxon>
        <taxon>Ostreoidea</taxon>
        <taxon>Ostreidae</taxon>
        <taxon>Magallana</taxon>
    </lineage>
</organism>
<dbReference type="EnsemblMetazoa" id="G25919.2">
    <property type="protein sequence ID" value="G25919.2:cds"/>
    <property type="gene ID" value="G25919"/>
</dbReference>
<dbReference type="Gene3D" id="2.170.140.10">
    <property type="entry name" value="Chitin binding domain"/>
    <property type="match status" value="1"/>
</dbReference>
<evidence type="ECO:0000313" key="3">
    <source>
        <dbReference type="EnsemblMetazoa" id="G25919.2:cds"/>
    </source>
</evidence>
<dbReference type="InterPro" id="IPR002557">
    <property type="entry name" value="Chitin-bd_dom"/>
</dbReference>
<dbReference type="InterPro" id="IPR036508">
    <property type="entry name" value="Chitin-bd_dom_sf"/>
</dbReference>
<feature type="domain" description="Chitin-binding type-2" evidence="2">
    <location>
        <begin position="25"/>
        <end position="71"/>
    </location>
</feature>
<evidence type="ECO:0000259" key="2">
    <source>
        <dbReference type="Pfam" id="PF01607"/>
    </source>
</evidence>
<feature type="chain" id="PRO_5036487380" description="Chitin-binding type-2 domain-containing protein" evidence="1">
    <location>
        <begin position="21"/>
        <end position="72"/>
    </location>
</feature>
<sequence length="72" mass="7718">MDNYLVSVSLILSFSLTVIGDTSVCHSNADGHYEIGCRSYVICTGGRGVIHNCPDPPAQETVYNSAKGHCDK</sequence>
<proteinExistence type="predicted"/>
<feature type="signal peptide" evidence="1">
    <location>
        <begin position="1"/>
        <end position="20"/>
    </location>
</feature>
<dbReference type="SUPFAM" id="SSF57625">
    <property type="entry name" value="Invertebrate chitin-binding proteins"/>
    <property type="match status" value="1"/>
</dbReference>